<dbReference type="RefSeq" id="WP_232648939.1">
    <property type="nucleotide sequence ID" value="NZ_JAJSBI010000006.1"/>
</dbReference>
<dbReference type="AlphaFoldDB" id="A0A9Q3VPV8"/>
<dbReference type="GO" id="GO:0071949">
    <property type="term" value="F:FAD binding"/>
    <property type="evidence" value="ECO:0007669"/>
    <property type="project" value="InterPro"/>
</dbReference>
<dbReference type="SUPFAM" id="SSF51905">
    <property type="entry name" value="FAD/NAD(P)-binding domain"/>
    <property type="match status" value="1"/>
</dbReference>
<dbReference type="GO" id="GO:0004497">
    <property type="term" value="F:monooxygenase activity"/>
    <property type="evidence" value="ECO:0007669"/>
    <property type="project" value="UniProtKB-KW"/>
</dbReference>
<evidence type="ECO:0000256" key="3">
    <source>
        <dbReference type="SAM" id="MobiDB-lite"/>
    </source>
</evidence>
<dbReference type="InterPro" id="IPR050493">
    <property type="entry name" value="FAD-dep_Monooxygenase_BioMet"/>
</dbReference>
<organism evidence="5 6">
    <name type="scientific">Streptomyces guryensis</name>
    <dbReference type="NCBI Taxonomy" id="2886947"/>
    <lineage>
        <taxon>Bacteria</taxon>
        <taxon>Bacillati</taxon>
        <taxon>Actinomycetota</taxon>
        <taxon>Actinomycetes</taxon>
        <taxon>Kitasatosporales</taxon>
        <taxon>Streptomycetaceae</taxon>
        <taxon>Streptomyces</taxon>
    </lineage>
</organism>
<evidence type="ECO:0000259" key="4">
    <source>
        <dbReference type="Pfam" id="PF01494"/>
    </source>
</evidence>
<keyword evidence="6" id="KW-1185">Reference proteome</keyword>
<keyword evidence="2 5" id="KW-0503">Monooxygenase</keyword>
<protein>
    <submittedName>
        <fullName evidence="5">FAD-dependent monooxygenase</fullName>
    </submittedName>
</protein>
<evidence type="ECO:0000256" key="2">
    <source>
        <dbReference type="ARBA" id="ARBA00023033"/>
    </source>
</evidence>
<dbReference type="Gene3D" id="3.50.50.60">
    <property type="entry name" value="FAD/NAD(P)-binding domain"/>
    <property type="match status" value="1"/>
</dbReference>
<reference evidence="5" key="1">
    <citation type="submission" date="2021-12" db="EMBL/GenBank/DDBJ databases">
        <authorList>
            <person name="Lee J.-H."/>
            <person name="Kim S.-B."/>
        </authorList>
    </citation>
    <scope>NUCLEOTIDE SEQUENCE</scope>
    <source>
        <strain evidence="5">NR30</strain>
    </source>
</reference>
<comment type="caution">
    <text evidence="5">The sequence shown here is derived from an EMBL/GenBank/DDBJ whole genome shotgun (WGS) entry which is preliminary data.</text>
</comment>
<name>A0A9Q3VPV8_9ACTN</name>
<evidence type="ECO:0000313" key="6">
    <source>
        <dbReference type="Proteomes" id="UP001108029"/>
    </source>
</evidence>
<dbReference type="PANTHER" id="PTHR13789:SF309">
    <property type="entry name" value="PUTATIVE (AFU_ORTHOLOGUE AFUA_6G14510)-RELATED"/>
    <property type="match status" value="1"/>
</dbReference>
<keyword evidence="1" id="KW-0560">Oxidoreductase</keyword>
<dbReference type="InterPro" id="IPR002938">
    <property type="entry name" value="FAD-bd"/>
</dbReference>
<evidence type="ECO:0000313" key="5">
    <source>
        <dbReference type="EMBL" id="MCD9874810.1"/>
    </source>
</evidence>
<dbReference type="PRINTS" id="PR00420">
    <property type="entry name" value="RNGMNOXGNASE"/>
</dbReference>
<dbReference type="Proteomes" id="UP001108029">
    <property type="component" value="Unassembled WGS sequence"/>
</dbReference>
<feature type="domain" description="FAD-binding" evidence="4">
    <location>
        <begin position="4"/>
        <end position="169"/>
    </location>
</feature>
<accession>A0A9Q3VPV8</accession>
<dbReference type="Pfam" id="PF01494">
    <property type="entry name" value="FAD_binding_3"/>
    <property type="match status" value="1"/>
</dbReference>
<gene>
    <name evidence="5" type="ORF">LJ657_14185</name>
</gene>
<evidence type="ECO:0000256" key="1">
    <source>
        <dbReference type="ARBA" id="ARBA00023002"/>
    </source>
</evidence>
<sequence>MKRILVIGGGIAGPVTAMALQNAGMEPIVCERHTEAAAEQIGAYLTVAVNGLSALSLVGAHNLVTGTGHPTPTLSFATSTNKHIAAMPIGGALPDGTVTHSIKRRDLYRVLNAEAVRRGVPYEYGKRLADASMTQDGRVRAKFADGTVLDADVLVGADGIHSRTRQIIDPGAPKARYLGIVGLGGFVTNQALSAELNVRPGTYNMIFGKHAFFGYLSRRTGRSGGSQTFRSGTRRPGPISLRTPATASCPCSPRTVHRPRGSSPRPPTPAWCPCSTSTTCRPCRAGTGTAW</sequence>
<dbReference type="InterPro" id="IPR036188">
    <property type="entry name" value="FAD/NAD-bd_sf"/>
</dbReference>
<feature type="region of interest" description="Disordered" evidence="3">
    <location>
        <begin position="222"/>
        <end position="268"/>
    </location>
</feature>
<dbReference type="PANTHER" id="PTHR13789">
    <property type="entry name" value="MONOOXYGENASE"/>
    <property type="match status" value="1"/>
</dbReference>
<proteinExistence type="predicted"/>
<dbReference type="EMBL" id="JAJSBI010000006">
    <property type="protein sequence ID" value="MCD9874810.1"/>
    <property type="molecule type" value="Genomic_DNA"/>
</dbReference>